<proteinExistence type="predicted"/>
<dbReference type="Proteomes" id="UP001168579">
    <property type="component" value="Unassembled WGS sequence"/>
</dbReference>
<evidence type="ECO:0000313" key="2">
    <source>
        <dbReference type="EMBL" id="MDO1514862.1"/>
    </source>
</evidence>
<organism evidence="2 3">
    <name type="scientific">Maribacter confluentis</name>
    <dbReference type="NCBI Taxonomy" id="1656093"/>
    <lineage>
        <taxon>Bacteria</taxon>
        <taxon>Pseudomonadati</taxon>
        <taxon>Bacteroidota</taxon>
        <taxon>Flavobacteriia</taxon>
        <taxon>Flavobacteriales</taxon>
        <taxon>Flavobacteriaceae</taxon>
        <taxon>Maribacter</taxon>
    </lineage>
</organism>
<evidence type="ECO:0000313" key="1">
    <source>
        <dbReference type="EMBL" id="MDO1513412.1"/>
    </source>
</evidence>
<dbReference type="EMBL" id="JAUKUC010000001">
    <property type="protein sequence ID" value="MDO1513412.1"/>
    <property type="molecule type" value="Genomic_DNA"/>
</dbReference>
<reference evidence="2" key="1">
    <citation type="journal article" date="2014" name="Int. J. Syst. Evol. Microbiol.">
        <title>Complete genome of a new Firmicutes species belonging to the dominant human colonic microbiota ('Ruminococcus bicirculans') reveals two chromosomes and a selective capacity to utilize plant glucans.</title>
        <authorList>
            <consortium name="NISC Comparative Sequencing Program"/>
            <person name="Wegmann U."/>
            <person name="Louis P."/>
            <person name="Goesmann A."/>
            <person name="Henrissat B."/>
            <person name="Duncan S.H."/>
            <person name="Flint H.J."/>
        </authorList>
    </citation>
    <scope>NUCLEOTIDE SEQUENCE</scope>
    <source>
        <strain evidence="2">CECT 8869</strain>
    </source>
</reference>
<sequence length="48" mass="5654">MHCSQPGTFWNDQISFGAMVIFYVNRYSRSSRRFGKSARLTIIEPLER</sequence>
<evidence type="ECO:0000313" key="3">
    <source>
        <dbReference type="Proteomes" id="UP001168579"/>
    </source>
</evidence>
<comment type="caution">
    <text evidence="2">The sequence shown here is derived from an EMBL/GenBank/DDBJ whole genome shotgun (WGS) entry which is preliminary data.</text>
</comment>
<accession>A0ABT8RXG2</accession>
<name>A0ABT8RXG2_9FLAO</name>
<reference evidence="2" key="2">
    <citation type="submission" date="2023-06" db="EMBL/GenBank/DDBJ databases">
        <authorList>
            <person name="Lucena T."/>
            <person name="Sun Q."/>
        </authorList>
    </citation>
    <scope>NUCLEOTIDE SEQUENCE</scope>
    <source>
        <strain evidence="2">CECT 8869</strain>
    </source>
</reference>
<gene>
    <name evidence="1" type="ORF">Q2T41_12165</name>
    <name evidence="2" type="ORF">Q2T41_19755</name>
</gene>
<dbReference type="EMBL" id="JAUKUC010000006">
    <property type="protein sequence ID" value="MDO1514862.1"/>
    <property type="molecule type" value="Genomic_DNA"/>
</dbReference>
<keyword evidence="3" id="KW-1185">Reference proteome</keyword>
<protein>
    <submittedName>
        <fullName evidence="2">Uncharacterized protein</fullName>
    </submittedName>
</protein>